<gene>
    <name evidence="1" type="ORF">K8N75_13870</name>
</gene>
<dbReference type="Proteomes" id="UP000825933">
    <property type="component" value="Unassembled WGS sequence"/>
</dbReference>
<proteinExistence type="predicted"/>
<dbReference type="EMBL" id="JAIOUQ010000017">
    <property type="protein sequence ID" value="MBZ2167127.1"/>
    <property type="molecule type" value="Genomic_DNA"/>
</dbReference>
<accession>A0A8T5UXV1</accession>
<organism evidence="1 2">
    <name type="scientific">Methanobacterium spitsbergense</name>
    <dbReference type="NCBI Taxonomy" id="2874285"/>
    <lineage>
        <taxon>Archaea</taxon>
        <taxon>Methanobacteriati</taxon>
        <taxon>Methanobacteriota</taxon>
        <taxon>Methanomada group</taxon>
        <taxon>Methanobacteria</taxon>
        <taxon>Methanobacteriales</taxon>
        <taxon>Methanobacteriaceae</taxon>
        <taxon>Methanobacterium</taxon>
    </lineage>
</organism>
<name>A0A8T5UXV1_9EURY</name>
<evidence type="ECO:0000313" key="2">
    <source>
        <dbReference type="Proteomes" id="UP000825933"/>
    </source>
</evidence>
<dbReference type="RefSeq" id="WP_223792656.1">
    <property type="nucleotide sequence ID" value="NZ_JAIOUQ010000017.1"/>
</dbReference>
<evidence type="ECO:0000313" key="1">
    <source>
        <dbReference type="EMBL" id="MBZ2167127.1"/>
    </source>
</evidence>
<reference evidence="2" key="1">
    <citation type="journal article" date="2022" name="Microbiol. Resour. Announc.">
        <title>Draft Genome Sequence of a Methanogenic Archaeon from West Spitsbergen Permafrost.</title>
        <authorList>
            <person name="Trubitsyn V."/>
            <person name="Rivkina E."/>
            <person name="Shcherbakova V."/>
        </authorList>
    </citation>
    <scope>NUCLEOTIDE SEQUENCE [LARGE SCALE GENOMIC DNA]</scope>
    <source>
        <strain evidence="2">VT</strain>
    </source>
</reference>
<sequence length="56" mass="6747">MVEYVRKVGDDCWHFCTNCSKYPQFSTYRRVSNPSSDDICRECLRNEKNNNCNKKY</sequence>
<protein>
    <submittedName>
        <fullName evidence="1">Uncharacterized protein</fullName>
    </submittedName>
</protein>
<comment type="caution">
    <text evidence="1">The sequence shown here is derived from an EMBL/GenBank/DDBJ whole genome shotgun (WGS) entry which is preliminary data.</text>
</comment>
<keyword evidence="2" id="KW-1185">Reference proteome</keyword>
<dbReference type="AlphaFoldDB" id="A0A8T5UXV1"/>